<proteinExistence type="evidence at transcript level"/>
<dbReference type="InterPro" id="IPR038602">
    <property type="entry name" value="Mite_allergen_7_sf"/>
</dbReference>
<name>A0A090XA89_IXORI</name>
<dbReference type="EMBL" id="GBIH01002790">
    <property type="protein sequence ID" value="JAC91920.1"/>
    <property type="molecule type" value="mRNA"/>
</dbReference>
<feature type="non-terminal residue" evidence="1">
    <location>
        <position position="171"/>
    </location>
</feature>
<accession>A0A090XA89</accession>
<feature type="non-terminal residue" evidence="1">
    <location>
        <position position="1"/>
    </location>
</feature>
<dbReference type="AlphaFoldDB" id="A0A090XA89"/>
<sequence>SFDRALQAAVYAYSLDPMEMYFCFVVLLTQFLRDLKIYQLTAHGLSTVQREGANFISVNNSGASLKIDIAAKNITVTVLANVTVGISIFSYIATIKIDVLANSIQAQLDIEQKSVELKVEAFNIVGVETVVSCKFLLLLFVRSSFLGIHDYSDNHRIECQKFLCGNTQYVV</sequence>
<organism evidence="1">
    <name type="scientific">Ixodes ricinus</name>
    <name type="common">Common tick</name>
    <name type="synonym">Acarus ricinus</name>
    <dbReference type="NCBI Taxonomy" id="34613"/>
    <lineage>
        <taxon>Eukaryota</taxon>
        <taxon>Metazoa</taxon>
        <taxon>Ecdysozoa</taxon>
        <taxon>Arthropoda</taxon>
        <taxon>Chelicerata</taxon>
        <taxon>Arachnida</taxon>
        <taxon>Acari</taxon>
        <taxon>Parasitiformes</taxon>
        <taxon>Ixodida</taxon>
        <taxon>Ixodoidea</taxon>
        <taxon>Ixodidae</taxon>
        <taxon>Ixodinae</taxon>
        <taxon>Ixodes</taxon>
    </lineage>
</organism>
<evidence type="ECO:0000313" key="1">
    <source>
        <dbReference type="EMBL" id="JAC91920.1"/>
    </source>
</evidence>
<dbReference type="Gene3D" id="3.15.10.50">
    <property type="match status" value="1"/>
</dbReference>
<protein>
    <submittedName>
        <fullName evidence="1">Uncharacterized protein</fullName>
    </submittedName>
</protein>
<reference evidence="1" key="1">
    <citation type="journal article" date="2015" name="PLoS Negl. Trop. Dis.">
        <title>Deep Sequencing Analysis of the Ixodes ricinus Haemocytome.</title>
        <authorList>
            <person name="Kotsyfakis M."/>
            <person name="Kopacek P."/>
            <person name="Franta Z."/>
            <person name="Pedra J.H."/>
            <person name="Ribeiro J.M."/>
        </authorList>
    </citation>
    <scope>NUCLEOTIDE SEQUENCE</scope>
</reference>